<evidence type="ECO:0000313" key="3">
    <source>
        <dbReference type="Proteomes" id="UP000323917"/>
    </source>
</evidence>
<dbReference type="EMBL" id="CP042913">
    <property type="protein sequence ID" value="QEG35779.1"/>
    <property type="molecule type" value="Genomic_DNA"/>
</dbReference>
<keyword evidence="3" id="KW-1185">Reference proteome</keyword>
<evidence type="ECO:0000313" key="2">
    <source>
        <dbReference type="EMBL" id="QEG35779.1"/>
    </source>
</evidence>
<evidence type="ECO:0000256" key="1">
    <source>
        <dbReference type="SAM" id="SignalP"/>
    </source>
</evidence>
<evidence type="ECO:0008006" key="4">
    <source>
        <dbReference type="Google" id="ProtNLM"/>
    </source>
</evidence>
<feature type="chain" id="PRO_5023092568" description="Carboxypeptidase regulatory-like domain-containing protein" evidence="1">
    <location>
        <begin position="20"/>
        <end position="134"/>
    </location>
</feature>
<accession>A0A5B9QDA0</accession>
<gene>
    <name evidence="2" type="ORF">Pr1d_30850</name>
</gene>
<organism evidence="2 3">
    <name type="scientific">Bythopirellula goksoeyrii</name>
    <dbReference type="NCBI Taxonomy" id="1400387"/>
    <lineage>
        <taxon>Bacteria</taxon>
        <taxon>Pseudomonadati</taxon>
        <taxon>Planctomycetota</taxon>
        <taxon>Planctomycetia</taxon>
        <taxon>Pirellulales</taxon>
        <taxon>Lacipirellulaceae</taxon>
        <taxon>Bythopirellula</taxon>
    </lineage>
</organism>
<proteinExistence type="predicted"/>
<dbReference type="AlphaFoldDB" id="A0A5B9QDA0"/>
<dbReference type="PROSITE" id="PS51257">
    <property type="entry name" value="PROKAR_LIPOPROTEIN"/>
    <property type="match status" value="1"/>
</dbReference>
<sequence precursor="true">MRPSLPNYLILVLSCLSCASCGDPSVGLLSGTITVDGDPAQMGSISFFPVDGNSFTAGGMINGGKYRARVPIGESIVEIRIPKVIGESKLYDVPNSPTQPLLEEALPARFNDRSTLRITVEAGRSEHDFEVTTK</sequence>
<dbReference type="KEGG" id="bgok:Pr1d_30850"/>
<protein>
    <recommendedName>
        <fullName evidence="4">Carboxypeptidase regulatory-like domain-containing protein</fullName>
    </recommendedName>
</protein>
<reference evidence="2 3" key="1">
    <citation type="submission" date="2019-08" db="EMBL/GenBank/DDBJ databases">
        <title>Deep-cultivation of Planctomycetes and their phenomic and genomic characterization uncovers novel biology.</title>
        <authorList>
            <person name="Wiegand S."/>
            <person name="Jogler M."/>
            <person name="Boedeker C."/>
            <person name="Pinto D."/>
            <person name="Vollmers J."/>
            <person name="Rivas-Marin E."/>
            <person name="Kohn T."/>
            <person name="Peeters S.H."/>
            <person name="Heuer A."/>
            <person name="Rast P."/>
            <person name="Oberbeckmann S."/>
            <person name="Bunk B."/>
            <person name="Jeske O."/>
            <person name="Meyerdierks A."/>
            <person name="Storesund J.E."/>
            <person name="Kallscheuer N."/>
            <person name="Luecker S."/>
            <person name="Lage O.M."/>
            <person name="Pohl T."/>
            <person name="Merkel B.J."/>
            <person name="Hornburger P."/>
            <person name="Mueller R.-W."/>
            <person name="Bruemmer F."/>
            <person name="Labrenz M."/>
            <person name="Spormann A.M."/>
            <person name="Op den Camp H."/>
            <person name="Overmann J."/>
            <person name="Amann R."/>
            <person name="Jetten M.S.M."/>
            <person name="Mascher T."/>
            <person name="Medema M.H."/>
            <person name="Devos D.P."/>
            <person name="Kaster A.-K."/>
            <person name="Ovreas L."/>
            <person name="Rohde M."/>
            <person name="Galperin M.Y."/>
            <person name="Jogler C."/>
        </authorList>
    </citation>
    <scope>NUCLEOTIDE SEQUENCE [LARGE SCALE GENOMIC DNA]</scope>
    <source>
        <strain evidence="2 3">Pr1d</strain>
    </source>
</reference>
<dbReference type="Proteomes" id="UP000323917">
    <property type="component" value="Chromosome"/>
</dbReference>
<name>A0A5B9QDA0_9BACT</name>
<keyword evidence="1" id="KW-0732">Signal</keyword>
<feature type="signal peptide" evidence="1">
    <location>
        <begin position="1"/>
        <end position="19"/>
    </location>
</feature>